<dbReference type="InterPro" id="IPR041712">
    <property type="entry name" value="DHPS-like_MBL-fold"/>
</dbReference>
<protein>
    <recommendedName>
        <fullName evidence="1">Metallo-beta-lactamase domain-containing protein</fullName>
    </recommendedName>
</protein>
<gene>
    <name evidence="2" type="ORF">LCGC14_0639370</name>
</gene>
<dbReference type="GO" id="GO:0016740">
    <property type="term" value="F:transferase activity"/>
    <property type="evidence" value="ECO:0007669"/>
    <property type="project" value="TreeGrafter"/>
</dbReference>
<dbReference type="InterPro" id="IPR036866">
    <property type="entry name" value="RibonucZ/Hydroxyglut_hydro"/>
</dbReference>
<dbReference type="SUPFAM" id="SSF56281">
    <property type="entry name" value="Metallo-hydrolase/oxidoreductase"/>
    <property type="match status" value="1"/>
</dbReference>
<evidence type="ECO:0000313" key="2">
    <source>
        <dbReference type="EMBL" id="KKN49791.1"/>
    </source>
</evidence>
<dbReference type="InterPro" id="IPR001279">
    <property type="entry name" value="Metallo-B-lactamas"/>
</dbReference>
<organism evidence="2">
    <name type="scientific">marine sediment metagenome</name>
    <dbReference type="NCBI Taxonomy" id="412755"/>
    <lineage>
        <taxon>unclassified sequences</taxon>
        <taxon>metagenomes</taxon>
        <taxon>ecological metagenomes</taxon>
    </lineage>
</organism>
<accession>A0A0F9TL96</accession>
<reference evidence="2" key="1">
    <citation type="journal article" date="2015" name="Nature">
        <title>Complex archaea that bridge the gap between prokaryotes and eukaryotes.</title>
        <authorList>
            <person name="Spang A."/>
            <person name="Saw J.H."/>
            <person name="Jorgensen S.L."/>
            <person name="Zaremba-Niedzwiedzka K."/>
            <person name="Martijn J."/>
            <person name="Lind A.E."/>
            <person name="van Eijk R."/>
            <person name="Schleper C."/>
            <person name="Guy L."/>
            <person name="Ettema T.J."/>
        </authorList>
    </citation>
    <scope>NUCLEOTIDE SEQUENCE</scope>
</reference>
<dbReference type="CDD" id="cd07713">
    <property type="entry name" value="DHPS-like_MBL-fold"/>
    <property type="match status" value="1"/>
</dbReference>
<dbReference type="Pfam" id="PF00753">
    <property type="entry name" value="Lactamase_B"/>
    <property type="match status" value="1"/>
</dbReference>
<proteinExistence type="predicted"/>
<dbReference type="InterPro" id="IPR052926">
    <property type="entry name" value="Metallo-beta-lactamase_dom"/>
</dbReference>
<sequence>MSINISDGIESGNLTIKILTTNTVDIALLTEDKFNGKVIQPGADAVRAVGEHGLAMSIRIEDNEIINNFLLDTGGLMSTIIENSKVFKVNLGGIEKLVLSHGHLDHFGGLTKVIPLLKEGCEIILNPECYYQNHVVRFREGEDVPVEDLGTSLRKLIKEGIIKKYMKFPVLNRSIITKLANEHNIKIIETRNPQKLHRGGTTSGEIRLFDTNEITRSLYISKEKKIFEKYMARDETSIYINVKDKGLVILTGCGHVGVINTIKHAQKLTGINEIYAIIGGLHKIWGPIQTIEDLIQFIEELNPEVVCGMHCTGFEFNKRLSMRDHPSHTLGVTGTEFHL</sequence>
<dbReference type="AlphaFoldDB" id="A0A0F9TL96"/>
<comment type="caution">
    <text evidence="2">The sequence shown here is derived from an EMBL/GenBank/DDBJ whole genome shotgun (WGS) entry which is preliminary data.</text>
</comment>
<dbReference type="PANTHER" id="PTHR13754:SF18">
    <property type="entry name" value="7,8-DIHYDROPTERIN-6-METHYL-4-(BETA-D-RIBOFURANOSYL)-AMINOBENZENE-5'-PHOSPHATE SYNTHASE"/>
    <property type="match status" value="1"/>
</dbReference>
<feature type="domain" description="Metallo-beta-lactamase" evidence="1">
    <location>
        <begin position="68"/>
        <end position="113"/>
    </location>
</feature>
<dbReference type="Gene3D" id="3.60.15.10">
    <property type="entry name" value="Ribonuclease Z/Hydroxyacylglutathione hydrolase-like"/>
    <property type="match status" value="1"/>
</dbReference>
<evidence type="ECO:0000259" key="1">
    <source>
        <dbReference type="Pfam" id="PF00753"/>
    </source>
</evidence>
<name>A0A0F9TL96_9ZZZZ</name>
<dbReference type="EMBL" id="LAZR01001151">
    <property type="protein sequence ID" value="KKN49791.1"/>
    <property type="molecule type" value="Genomic_DNA"/>
</dbReference>
<dbReference type="PANTHER" id="PTHR13754">
    <property type="entry name" value="METALLO-BETA-LACTAMASE SUPERFAMILY PROTEIN"/>
    <property type="match status" value="1"/>
</dbReference>